<proteinExistence type="predicted"/>
<dbReference type="Gramene" id="mRNA:HanXRQr2_Chr11g0510221">
    <property type="protein sequence ID" value="CDS:HanXRQr2_Chr11g0510221.1"/>
    <property type="gene ID" value="HanXRQr2_Chr11g0510221"/>
</dbReference>
<dbReference type="EMBL" id="MNCJ02000326">
    <property type="protein sequence ID" value="KAF5783634.1"/>
    <property type="molecule type" value="Genomic_DNA"/>
</dbReference>
<keyword evidence="2" id="KW-0695">RNA-directed DNA polymerase</keyword>
<accession>A0A9K3N1I5</accession>
<keyword evidence="2" id="KW-0808">Transferase</keyword>
<dbReference type="PANTHER" id="PTHR33116:SF78">
    <property type="entry name" value="OS12G0587133 PROTEIN"/>
    <property type="match status" value="1"/>
</dbReference>
<evidence type="ECO:0000259" key="1">
    <source>
        <dbReference type="Pfam" id="PF13966"/>
    </source>
</evidence>
<reference evidence="2" key="1">
    <citation type="journal article" date="2017" name="Nature">
        <title>The sunflower genome provides insights into oil metabolism, flowering and Asterid evolution.</title>
        <authorList>
            <person name="Badouin H."/>
            <person name="Gouzy J."/>
            <person name="Grassa C.J."/>
            <person name="Murat F."/>
            <person name="Staton S.E."/>
            <person name="Cottret L."/>
            <person name="Lelandais-Briere C."/>
            <person name="Owens G.L."/>
            <person name="Carrere S."/>
            <person name="Mayjonade B."/>
            <person name="Legrand L."/>
            <person name="Gill N."/>
            <person name="Kane N.C."/>
            <person name="Bowers J.E."/>
            <person name="Hubner S."/>
            <person name="Bellec A."/>
            <person name="Berard A."/>
            <person name="Berges H."/>
            <person name="Blanchet N."/>
            <person name="Boniface M.C."/>
            <person name="Brunel D."/>
            <person name="Catrice O."/>
            <person name="Chaidir N."/>
            <person name="Claudel C."/>
            <person name="Donnadieu C."/>
            <person name="Faraut T."/>
            <person name="Fievet G."/>
            <person name="Helmstetter N."/>
            <person name="King M."/>
            <person name="Knapp S.J."/>
            <person name="Lai Z."/>
            <person name="Le Paslier M.C."/>
            <person name="Lippi Y."/>
            <person name="Lorenzon L."/>
            <person name="Mandel J.R."/>
            <person name="Marage G."/>
            <person name="Marchand G."/>
            <person name="Marquand E."/>
            <person name="Bret-Mestries E."/>
            <person name="Morien E."/>
            <person name="Nambeesan S."/>
            <person name="Nguyen T."/>
            <person name="Pegot-Espagnet P."/>
            <person name="Pouilly N."/>
            <person name="Raftis F."/>
            <person name="Sallet E."/>
            <person name="Schiex T."/>
            <person name="Thomas J."/>
            <person name="Vandecasteele C."/>
            <person name="Vares D."/>
            <person name="Vear F."/>
            <person name="Vautrin S."/>
            <person name="Crespi M."/>
            <person name="Mangin B."/>
            <person name="Burke J.M."/>
            <person name="Salse J."/>
            <person name="Munos S."/>
            <person name="Vincourt P."/>
            <person name="Rieseberg L.H."/>
            <person name="Langlade N.B."/>
        </authorList>
    </citation>
    <scope>NUCLEOTIDE SEQUENCE</scope>
    <source>
        <tissue evidence="2">Leaves</tissue>
    </source>
</reference>
<protein>
    <submittedName>
        <fullName evidence="2">Reverse transcriptase zinc-binding domain-containing protein</fullName>
    </submittedName>
</protein>
<dbReference type="AlphaFoldDB" id="A0A9K3N1I5"/>
<dbReference type="Proteomes" id="UP000215914">
    <property type="component" value="Unassembled WGS sequence"/>
</dbReference>
<keyword evidence="2" id="KW-0548">Nucleotidyltransferase</keyword>
<feature type="domain" description="Reverse transcriptase zinc-binding" evidence="1">
    <location>
        <begin position="102"/>
        <end position="180"/>
    </location>
</feature>
<keyword evidence="3" id="KW-1185">Reference proteome</keyword>
<dbReference type="GO" id="GO:0003964">
    <property type="term" value="F:RNA-directed DNA polymerase activity"/>
    <property type="evidence" value="ECO:0007669"/>
    <property type="project" value="UniProtKB-KW"/>
</dbReference>
<dbReference type="InterPro" id="IPR026960">
    <property type="entry name" value="RVT-Znf"/>
</dbReference>
<evidence type="ECO:0000313" key="3">
    <source>
        <dbReference type="Proteomes" id="UP000215914"/>
    </source>
</evidence>
<dbReference type="Pfam" id="PF13966">
    <property type="entry name" value="zf-RVT"/>
    <property type="match status" value="1"/>
</dbReference>
<comment type="caution">
    <text evidence="2">The sequence shown here is derived from an EMBL/GenBank/DDBJ whole genome shotgun (WGS) entry which is preliminary data.</text>
</comment>
<dbReference type="PANTHER" id="PTHR33116">
    <property type="entry name" value="REVERSE TRANSCRIPTASE ZINC-BINDING DOMAIN-CONTAINING PROTEIN-RELATED-RELATED"/>
    <property type="match status" value="1"/>
</dbReference>
<organism evidence="2 3">
    <name type="scientific">Helianthus annuus</name>
    <name type="common">Common sunflower</name>
    <dbReference type="NCBI Taxonomy" id="4232"/>
    <lineage>
        <taxon>Eukaryota</taxon>
        <taxon>Viridiplantae</taxon>
        <taxon>Streptophyta</taxon>
        <taxon>Embryophyta</taxon>
        <taxon>Tracheophyta</taxon>
        <taxon>Spermatophyta</taxon>
        <taxon>Magnoliopsida</taxon>
        <taxon>eudicotyledons</taxon>
        <taxon>Gunneridae</taxon>
        <taxon>Pentapetalae</taxon>
        <taxon>asterids</taxon>
        <taxon>campanulids</taxon>
        <taxon>Asterales</taxon>
        <taxon>Asteraceae</taxon>
        <taxon>Asteroideae</taxon>
        <taxon>Heliantheae alliance</taxon>
        <taxon>Heliantheae</taxon>
        <taxon>Helianthus</taxon>
    </lineage>
</organism>
<reference evidence="2" key="2">
    <citation type="submission" date="2020-06" db="EMBL/GenBank/DDBJ databases">
        <title>Helianthus annuus Genome sequencing and assembly Release 2.</title>
        <authorList>
            <person name="Gouzy J."/>
            <person name="Langlade N."/>
            <person name="Munos S."/>
        </authorList>
    </citation>
    <scope>NUCLEOTIDE SEQUENCE</scope>
    <source>
        <tissue evidence="2">Leaves</tissue>
    </source>
</reference>
<name>A0A9K3N1I5_HELAN</name>
<sequence length="257" mass="29817">MGKKSVSSWTPWIGDVPLKDLCPSLFRLDRDKRCKVFHRLYRSSGVLVRNWDWSRQPSTGQEIVELARLYEKLDSVSFSGQSDCWSWTGSEDGIYSVGAVKNLFVAEKDVSNLYILDWCKWIPTKCNIFAWRAGLDRLPTAVAFRRRGIFLEETLCPFCSENEETVDHIFTACSFTPVIWQHLSAWCRVPFLYAFSFKDLMEFQHYSGLSGKGKEILHGLIIIGCWSLWRRRNDLKFNNKVARMEDVIAEVKSFGFL</sequence>
<gene>
    <name evidence="2" type="ORF">HanXRQr2_Chr11g0510221</name>
</gene>
<evidence type="ECO:0000313" key="2">
    <source>
        <dbReference type="EMBL" id="KAF5783634.1"/>
    </source>
</evidence>